<feature type="binding site" evidence="10">
    <location>
        <position position="207"/>
    </location>
    <ligand>
        <name>substrate</name>
    </ligand>
</feature>
<evidence type="ECO:0000256" key="6">
    <source>
        <dbReference type="ARBA" id="ARBA00022842"/>
    </source>
</evidence>
<dbReference type="GO" id="GO:0009117">
    <property type="term" value="P:nucleotide metabolic process"/>
    <property type="evidence" value="ECO:0007669"/>
    <property type="project" value="UniProtKB-KW"/>
</dbReference>
<evidence type="ECO:0000256" key="8">
    <source>
        <dbReference type="ARBA" id="ARBA00051875"/>
    </source>
</evidence>
<keyword evidence="6 10" id="KW-0460">Magnesium</keyword>
<evidence type="ECO:0000256" key="5">
    <source>
        <dbReference type="ARBA" id="ARBA00022801"/>
    </source>
</evidence>
<feature type="binding site" evidence="10">
    <location>
        <position position="99"/>
    </location>
    <ligand>
        <name>substrate</name>
    </ligand>
</feature>
<dbReference type="EMBL" id="PNYB01000003">
    <property type="protein sequence ID" value="PMS27009.1"/>
    <property type="molecule type" value="Genomic_DNA"/>
</dbReference>
<keyword evidence="4 10" id="KW-0547">Nucleotide-binding</keyword>
<dbReference type="Gene3D" id="3.90.950.10">
    <property type="match status" value="1"/>
</dbReference>
<keyword evidence="7 10" id="KW-0546">Nucleotide metabolism</keyword>
<gene>
    <name evidence="12" type="primary">rdgB</name>
    <name evidence="12" type="ORF">C0Z19_04335</name>
</gene>
<feature type="active site" description="Proton acceptor" evidence="10">
    <location>
        <position position="98"/>
    </location>
</feature>
<evidence type="ECO:0000256" key="9">
    <source>
        <dbReference type="ARBA" id="ARBA00052017"/>
    </source>
</evidence>
<dbReference type="GO" id="GO:0036222">
    <property type="term" value="F:XTP diphosphatase activity"/>
    <property type="evidence" value="ECO:0007669"/>
    <property type="project" value="UniProtKB-UniRule"/>
</dbReference>
<feature type="binding site" evidence="10">
    <location>
        <begin position="184"/>
        <end position="187"/>
    </location>
    <ligand>
        <name>substrate</name>
    </ligand>
</feature>
<evidence type="ECO:0000313" key="12">
    <source>
        <dbReference type="EMBL" id="PMS27009.1"/>
    </source>
</evidence>
<evidence type="ECO:0000256" key="7">
    <source>
        <dbReference type="ARBA" id="ARBA00023080"/>
    </source>
</evidence>
<evidence type="ECO:0000256" key="2">
    <source>
        <dbReference type="ARBA" id="ARBA00011738"/>
    </source>
</evidence>
<reference evidence="12 13" key="1">
    <citation type="submission" date="2018-01" db="EMBL/GenBank/DDBJ databases">
        <title>Whole genome analyses suggest that Burkholderia sensu lato contains two further novel genera in the rhizoxinica-symbiotica group Mycetohabitans gen. nov., and Trinickia gen. nov.: implications for the evolution of diazotrophy and nodulation in the Burkholderiaceae.</title>
        <authorList>
            <person name="Estrada-de los Santos P."/>
            <person name="Palmer M."/>
            <person name="Chavez-Ramirez B."/>
            <person name="Beukes C."/>
            <person name="Steenkamp E.T."/>
            <person name="Hirsch A.M."/>
            <person name="Manyaka P."/>
            <person name="Maluk M."/>
            <person name="Lafos M."/>
            <person name="Crook M."/>
            <person name="Gross E."/>
            <person name="Simon M.F."/>
            <person name="Bueno dos Reis Junior F."/>
            <person name="Poole P.S."/>
            <person name="Venter S.N."/>
            <person name="James E.K."/>
        </authorList>
    </citation>
    <scope>NUCLEOTIDE SEQUENCE [LARGE SCALE GENOMIC DNA]</scope>
    <source>
        <strain evidence="12 13">GP25-8</strain>
    </source>
</reference>
<keyword evidence="3 10" id="KW-0479">Metal-binding</keyword>
<dbReference type="PANTHER" id="PTHR11067:SF9">
    <property type="entry name" value="INOSINE TRIPHOSPHATE PYROPHOSPHATASE"/>
    <property type="match status" value="1"/>
</dbReference>
<dbReference type="CDD" id="cd00515">
    <property type="entry name" value="HAM1"/>
    <property type="match status" value="1"/>
</dbReference>
<proteinExistence type="inferred from homology"/>
<comment type="catalytic activity">
    <reaction evidence="10">
        <text>ITP + H2O = IMP + diphosphate + H(+)</text>
        <dbReference type="Rhea" id="RHEA:29399"/>
        <dbReference type="ChEBI" id="CHEBI:15377"/>
        <dbReference type="ChEBI" id="CHEBI:15378"/>
        <dbReference type="ChEBI" id="CHEBI:33019"/>
        <dbReference type="ChEBI" id="CHEBI:58053"/>
        <dbReference type="ChEBI" id="CHEBI:61402"/>
        <dbReference type="EC" id="3.6.1.66"/>
    </reaction>
</comment>
<feature type="binding site" evidence="10">
    <location>
        <position position="69"/>
    </location>
    <ligand>
        <name>Mg(2+)</name>
        <dbReference type="ChEBI" id="CHEBI:18420"/>
    </ligand>
</feature>
<comment type="similarity">
    <text evidence="1 10 11">Belongs to the HAM1 NTPase family.</text>
</comment>
<name>A0A2N7WC72_9BURK</name>
<evidence type="ECO:0000256" key="1">
    <source>
        <dbReference type="ARBA" id="ARBA00008023"/>
    </source>
</evidence>
<feature type="binding site" evidence="10">
    <location>
        <position position="98"/>
    </location>
    <ligand>
        <name>Mg(2+)</name>
        <dbReference type="ChEBI" id="CHEBI:18420"/>
    </ligand>
</feature>
<evidence type="ECO:0000256" key="10">
    <source>
        <dbReference type="HAMAP-Rule" id="MF_01405"/>
    </source>
</evidence>
<comment type="subunit">
    <text evidence="2 10">Homodimer.</text>
</comment>
<dbReference type="AlphaFoldDB" id="A0A2N7WC72"/>
<dbReference type="RefSeq" id="WP_102608584.1">
    <property type="nucleotide sequence ID" value="NZ_CADIKD010000016.1"/>
</dbReference>
<dbReference type="InterPro" id="IPR029001">
    <property type="entry name" value="ITPase-like_fam"/>
</dbReference>
<keyword evidence="13" id="KW-1185">Reference proteome</keyword>
<evidence type="ECO:0000256" key="3">
    <source>
        <dbReference type="ARBA" id="ARBA00022723"/>
    </source>
</evidence>
<dbReference type="GO" id="GO:0005829">
    <property type="term" value="C:cytosol"/>
    <property type="evidence" value="ECO:0007669"/>
    <property type="project" value="TreeGrafter"/>
</dbReference>
<dbReference type="SUPFAM" id="SSF52972">
    <property type="entry name" value="ITPase-like"/>
    <property type="match status" value="1"/>
</dbReference>
<accession>A0A2N7WC72</accession>
<dbReference type="GO" id="GO:0046872">
    <property type="term" value="F:metal ion binding"/>
    <property type="evidence" value="ECO:0007669"/>
    <property type="project" value="UniProtKB-KW"/>
</dbReference>
<comment type="caution">
    <text evidence="12">The sequence shown here is derived from an EMBL/GenBank/DDBJ whole genome shotgun (WGS) entry which is preliminary data.</text>
</comment>
<feature type="binding site" evidence="10">
    <location>
        <begin position="37"/>
        <end position="42"/>
    </location>
    <ligand>
        <name>substrate</name>
    </ligand>
</feature>
<dbReference type="Proteomes" id="UP000235347">
    <property type="component" value="Unassembled WGS sequence"/>
</dbReference>
<comment type="catalytic activity">
    <reaction evidence="9 10">
        <text>XTP + H2O = XMP + diphosphate + H(+)</text>
        <dbReference type="Rhea" id="RHEA:28610"/>
        <dbReference type="ChEBI" id="CHEBI:15377"/>
        <dbReference type="ChEBI" id="CHEBI:15378"/>
        <dbReference type="ChEBI" id="CHEBI:33019"/>
        <dbReference type="ChEBI" id="CHEBI:57464"/>
        <dbReference type="ChEBI" id="CHEBI:61314"/>
        <dbReference type="EC" id="3.6.1.66"/>
    </reaction>
</comment>
<dbReference type="GO" id="GO:0009146">
    <property type="term" value="P:purine nucleoside triphosphate catabolic process"/>
    <property type="evidence" value="ECO:0007669"/>
    <property type="project" value="UniProtKB-UniRule"/>
</dbReference>
<dbReference type="PANTHER" id="PTHR11067">
    <property type="entry name" value="INOSINE TRIPHOSPHATE PYROPHOSPHATASE/HAM1 PROTEIN"/>
    <property type="match status" value="1"/>
</dbReference>
<comment type="cofactor">
    <cofactor evidence="10">
        <name>Mg(2+)</name>
        <dbReference type="ChEBI" id="CHEBI:18420"/>
    </cofactor>
    <text evidence="10">Binds 1 Mg(2+) ion per subunit.</text>
</comment>
<comment type="catalytic activity">
    <reaction evidence="8 10">
        <text>dITP + H2O = dIMP + diphosphate + H(+)</text>
        <dbReference type="Rhea" id="RHEA:28342"/>
        <dbReference type="ChEBI" id="CHEBI:15377"/>
        <dbReference type="ChEBI" id="CHEBI:15378"/>
        <dbReference type="ChEBI" id="CHEBI:33019"/>
        <dbReference type="ChEBI" id="CHEBI:61194"/>
        <dbReference type="ChEBI" id="CHEBI:61382"/>
        <dbReference type="EC" id="3.6.1.66"/>
    </reaction>
</comment>
<dbReference type="GO" id="GO:0017111">
    <property type="term" value="F:ribonucleoside triphosphate phosphatase activity"/>
    <property type="evidence" value="ECO:0007669"/>
    <property type="project" value="InterPro"/>
</dbReference>
<dbReference type="InterPro" id="IPR002637">
    <property type="entry name" value="RdgB/HAM1"/>
</dbReference>
<sequence>MREPGDLRRSETCVSHADAPGAGARVAAPLARVVVASNNAGKLREFSALLGEAGVALIAQGELGVPEAEEPHATFVENALAKARHAARLTGLPALADDSGLCVRALGGEPGVYSARYAQRAGGDKSDPANNAYLVARLQGVSDRRAYYYCVLVLVRNADDPEPLIAEGRWHGEITDAPRGANGFGYDPHFFLPDLNATAAELEPSVKNTRSHRAIALRALLALLREAR</sequence>
<organism evidence="12 13">
    <name type="scientific">Trinickia soli</name>
    <dbReference type="NCBI Taxonomy" id="380675"/>
    <lineage>
        <taxon>Bacteria</taxon>
        <taxon>Pseudomonadati</taxon>
        <taxon>Pseudomonadota</taxon>
        <taxon>Betaproteobacteria</taxon>
        <taxon>Burkholderiales</taxon>
        <taxon>Burkholderiaceae</taxon>
        <taxon>Trinickia</taxon>
    </lineage>
</organism>
<feature type="binding site" evidence="10">
    <location>
        <begin position="212"/>
        <end position="213"/>
    </location>
    <ligand>
        <name>substrate</name>
    </ligand>
</feature>
<dbReference type="GO" id="GO:0036220">
    <property type="term" value="F:ITP diphosphatase activity"/>
    <property type="evidence" value="ECO:0007669"/>
    <property type="project" value="UniProtKB-UniRule"/>
</dbReference>
<dbReference type="HAMAP" id="MF_01405">
    <property type="entry name" value="Non_canon_purine_NTPase"/>
    <property type="match status" value="1"/>
</dbReference>
<evidence type="ECO:0000256" key="11">
    <source>
        <dbReference type="RuleBase" id="RU003781"/>
    </source>
</evidence>
<dbReference type="Pfam" id="PF01725">
    <property type="entry name" value="Ham1p_like"/>
    <property type="match status" value="1"/>
</dbReference>
<evidence type="ECO:0000256" key="4">
    <source>
        <dbReference type="ARBA" id="ARBA00022741"/>
    </source>
</evidence>
<dbReference type="GO" id="GO:0035870">
    <property type="term" value="F:dITP diphosphatase activity"/>
    <property type="evidence" value="ECO:0007669"/>
    <property type="project" value="UniProtKB-UniRule"/>
</dbReference>
<dbReference type="NCBIfam" id="TIGR00042">
    <property type="entry name" value="RdgB/HAM1 family non-canonical purine NTP pyrophosphatase"/>
    <property type="match status" value="1"/>
</dbReference>
<comment type="function">
    <text evidence="10">Pyrophosphatase that catalyzes the hydrolysis of nucleoside triphosphates to their monophosphate derivatives, with a high preference for the non-canonical purine nucleotides XTP (xanthosine triphosphate), dITP (deoxyinosine triphosphate) and ITP. Seems to function as a house-cleaning enzyme that removes non-canonical purine nucleotides from the nucleotide pool, thus preventing their incorporation into DNA/RNA and avoiding chromosomal lesions.</text>
</comment>
<evidence type="ECO:0000313" key="13">
    <source>
        <dbReference type="Proteomes" id="UP000235347"/>
    </source>
</evidence>
<dbReference type="GO" id="GO:0000166">
    <property type="term" value="F:nucleotide binding"/>
    <property type="evidence" value="ECO:0007669"/>
    <property type="project" value="UniProtKB-KW"/>
</dbReference>
<keyword evidence="5 10" id="KW-0378">Hydrolase</keyword>
<dbReference type="FunFam" id="3.90.950.10:FF:000001">
    <property type="entry name" value="dITP/XTP pyrophosphatase"/>
    <property type="match status" value="1"/>
</dbReference>
<dbReference type="InterPro" id="IPR020922">
    <property type="entry name" value="dITP/XTP_pyrophosphatase"/>
</dbReference>
<dbReference type="EC" id="3.6.1.66" evidence="10"/>
<protein>
    <recommendedName>
        <fullName evidence="10">dITP/XTP pyrophosphatase</fullName>
        <ecNumber evidence="10">3.6.1.66</ecNumber>
    </recommendedName>
    <alternativeName>
        <fullName evidence="10">Non-canonical purine NTP pyrophosphatase</fullName>
    </alternativeName>
    <alternativeName>
        <fullName evidence="10">Non-standard purine NTP pyrophosphatase</fullName>
    </alternativeName>
    <alternativeName>
        <fullName evidence="10">Nucleoside-triphosphate diphosphatase</fullName>
    </alternativeName>
    <alternativeName>
        <fullName evidence="10">Nucleoside-triphosphate pyrophosphatase</fullName>
        <shortName evidence="10">NTPase</shortName>
    </alternativeName>
</protein>